<reference evidence="17" key="1">
    <citation type="journal article" date="2015" name="BMC Genomics">
        <title>Genomic and transcriptomic analysis of the endophytic fungus Pestalotiopsis fici reveals its lifestyle and high potential for synthesis of natural products.</title>
        <authorList>
            <person name="Wang X."/>
            <person name="Zhang X."/>
            <person name="Liu L."/>
            <person name="Xiang M."/>
            <person name="Wang W."/>
            <person name="Sun X."/>
            <person name="Che Y."/>
            <person name="Guo L."/>
            <person name="Liu G."/>
            <person name="Guo L."/>
            <person name="Wang C."/>
            <person name="Yin W.B."/>
            <person name="Stadler M."/>
            <person name="Zhang X."/>
            <person name="Liu X."/>
        </authorList>
    </citation>
    <scope>NUCLEOTIDE SEQUENCE [LARGE SCALE GENOMIC DNA]</scope>
    <source>
        <strain evidence="17">W106-1 / CGMCC3.15140</strain>
    </source>
</reference>
<dbReference type="InterPro" id="IPR000719">
    <property type="entry name" value="Prot_kinase_dom"/>
</dbReference>
<dbReference type="EC" id="2.7.11.1" evidence="2"/>
<dbReference type="STRING" id="1229662.W3WZ81"/>
<dbReference type="InterPro" id="IPR011009">
    <property type="entry name" value="Kinase-like_dom_sf"/>
</dbReference>
<keyword evidence="10" id="KW-0072">Autophagy</keyword>
<dbReference type="OrthoDB" id="5986190at2759"/>
<dbReference type="PROSITE" id="PS00108">
    <property type="entry name" value="PROTEIN_KINASE_ST"/>
    <property type="match status" value="1"/>
</dbReference>
<dbReference type="GO" id="GO:0015031">
    <property type="term" value="P:protein transport"/>
    <property type="evidence" value="ECO:0007669"/>
    <property type="project" value="UniProtKB-KW"/>
</dbReference>
<evidence type="ECO:0000256" key="11">
    <source>
        <dbReference type="ARBA" id="ARBA00030237"/>
    </source>
</evidence>
<keyword evidence="6" id="KW-0547">Nucleotide-binding</keyword>
<dbReference type="Pfam" id="PF00069">
    <property type="entry name" value="Pkinase"/>
    <property type="match status" value="1"/>
</dbReference>
<dbReference type="GO" id="GO:0010506">
    <property type="term" value="P:regulation of autophagy"/>
    <property type="evidence" value="ECO:0007669"/>
    <property type="project" value="InterPro"/>
</dbReference>
<name>W3WZ81_PESFW</name>
<comment type="subcellular location">
    <subcellularLocation>
        <location evidence="1">Preautophagosomal structure membrane</location>
        <topology evidence="1">Peripheral membrane protein</topology>
    </subcellularLocation>
</comment>
<keyword evidence="9" id="KW-0653">Protein transport</keyword>
<dbReference type="eggNOG" id="KOG4177">
    <property type="taxonomic scope" value="Eukaryota"/>
</dbReference>
<keyword evidence="8" id="KW-0067">ATP-binding</keyword>
<evidence type="ECO:0000256" key="10">
    <source>
        <dbReference type="ARBA" id="ARBA00023006"/>
    </source>
</evidence>
<dbReference type="PANTHER" id="PTHR24348">
    <property type="entry name" value="SERINE/THREONINE-PROTEIN KINASE UNC-51-RELATED"/>
    <property type="match status" value="1"/>
</dbReference>
<evidence type="ECO:0000256" key="2">
    <source>
        <dbReference type="ARBA" id="ARBA00012513"/>
    </source>
</evidence>
<dbReference type="GO" id="GO:0005776">
    <property type="term" value="C:autophagosome"/>
    <property type="evidence" value="ECO:0007669"/>
    <property type="project" value="TreeGrafter"/>
</dbReference>
<sequence>MADRLPEAFRQAKEQILSRGQKISVRNGQIEYDEAYFMRPGRASRLLATKLESTIFGSLLFPSDEERRDFADKILRPPGLATILLTILANGTPSMVQTFERRFLRQTPPCTHSDLDLPFSKARAEEIFGQDGSRFYEIQSRSDATTLIEGSFEQTHNPEDCLPYLDQDRRGNGSYGTVYMVRIERGYYNLGRVGTFLNTEVMLLARKDFEPDEDSFASFQTENDIFKSLHDTNPPSSIMRALCSITMKIDDYQFPTASIFSEPADLDLWQYLMQERKLGPNERIRNLQQMLHIGHGLKWLNCHEKKSLVTGNYEEVTYVHGDLKPDNIFIYPDPKGPHSVVFKIGDFGEACLLTRSKDQMGVRRPNPQVPRIGTYWAPETQEGKIGTKSDVWSYGCILLLVLLYNHQKGGGPEGITKFATRRAEALGDGNKDVFYRTKRPRFPLGQSICNRAVGDCIESMISNNKKSTNGYDQTATKILEYLDSNVLVREERRAEITKVCRDLGNIMDEKPAETHEDHNVSFAKYPFENSTSLRDSYCRHSPDGHVFCYSAEQIVFYYPNGRIYTQVEKGLMDKRLKWSDEVLPNSRACGTSAICIVHKTATKDSAQLSIQYFGQTDKSTPVRLAEVTSVNGVSLSHDQKFLAVACESSRPGRLNARVRMYRVSDFIVPNRLVNTATMSTLRTFVSTSSAPIIETQDDQLADGEIKDVQAQGHVDLLFSSDGKTLYHAHRRKHQAVITMWGVETNEVAENTDSADGSEDADKASSSMRRRRSGSFIAQSVIKDELTGCSQDINYNHIFITGIVPLYGLRGFLAVTHEKYIIQRIWSTNRQSWTEATFEAMRGLKTILVTRDNSRLVMLATPNGHTLEIYVSALRKKFEAQRLVTKDEIRYDPRKDSAYLSETADKWLELQVASKQKSCVFTYRFKVIV</sequence>
<keyword evidence="7" id="KW-0418">Kinase</keyword>
<feature type="region of interest" description="Disordered" evidence="14">
    <location>
        <begin position="748"/>
        <end position="770"/>
    </location>
</feature>
<evidence type="ECO:0000256" key="4">
    <source>
        <dbReference type="ARBA" id="ARBA00022527"/>
    </source>
</evidence>
<evidence type="ECO:0000256" key="7">
    <source>
        <dbReference type="ARBA" id="ARBA00022777"/>
    </source>
</evidence>
<evidence type="ECO:0000256" key="6">
    <source>
        <dbReference type="ARBA" id="ARBA00022741"/>
    </source>
</evidence>
<dbReference type="PROSITE" id="PS50011">
    <property type="entry name" value="PROTEIN_KINASE_DOM"/>
    <property type="match status" value="1"/>
</dbReference>
<evidence type="ECO:0000256" key="5">
    <source>
        <dbReference type="ARBA" id="ARBA00022679"/>
    </source>
</evidence>
<dbReference type="AlphaFoldDB" id="W3WZ81"/>
<organism evidence="16 17">
    <name type="scientific">Pestalotiopsis fici (strain W106-1 / CGMCC3.15140)</name>
    <dbReference type="NCBI Taxonomy" id="1229662"/>
    <lineage>
        <taxon>Eukaryota</taxon>
        <taxon>Fungi</taxon>
        <taxon>Dikarya</taxon>
        <taxon>Ascomycota</taxon>
        <taxon>Pezizomycotina</taxon>
        <taxon>Sordariomycetes</taxon>
        <taxon>Xylariomycetidae</taxon>
        <taxon>Amphisphaeriales</taxon>
        <taxon>Sporocadaceae</taxon>
        <taxon>Pestalotiopsis</taxon>
    </lineage>
</organism>
<gene>
    <name evidence="16" type="ORF">PFICI_10494</name>
</gene>
<dbReference type="GeneID" id="19275507"/>
<feature type="domain" description="Protein kinase" evidence="15">
    <location>
        <begin position="164"/>
        <end position="482"/>
    </location>
</feature>
<dbReference type="RefSeq" id="XP_007837266.1">
    <property type="nucleotide sequence ID" value="XM_007839075.1"/>
</dbReference>
<dbReference type="Proteomes" id="UP000030651">
    <property type="component" value="Unassembled WGS sequence"/>
</dbReference>
<keyword evidence="5" id="KW-0808">Transferase</keyword>
<dbReference type="GO" id="GO:0000045">
    <property type="term" value="P:autophagosome assembly"/>
    <property type="evidence" value="ECO:0007669"/>
    <property type="project" value="TreeGrafter"/>
</dbReference>
<evidence type="ECO:0000256" key="12">
    <source>
        <dbReference type="ARBA" id="ARBA00047899"/>
    </source>
</evidence>
<evidence type="ECO:0000259" key="15">
    <source>
        <dbReference type="PROSITE" id="PS50011"/>
    </source>
</evidence>
<evidence type="ECO:0000256" key="1">
    <source>
        <dbReference type="ARBA" id="ARBA00004623"/>
    </source>
</evidence>
<comment type="catalytic activity">
    <reaction evidence="13">
        <text>L-seryl-[protein] + ATP = O-phospho-L-seryl-[protein] + ADP + H(+)</text>
        <dbReference type="Rhea" id="RHEA:17989"/>
        <dbReference type="Rhea" id="RHEA-COMP:9863"/>
        <dbReference type="Rhea" id="RHEA-COMP:11604"/>
        <dbReference type="ChEBI" id="CHEBI:15378"/>
        <dbReference type="ChEBI" id="CHEBI:29999"/>
        <dbReference type="ChEBI" id="CHEBI:30616"/>
        <dbReference type="ChEBI" id="CHEBI:83421"/>
        <dbReference type="ChEBI" id="CHEBI:456216"/>
        <dbReference type="EC" id="2.7.11.1"/>
    </reaction>
</comment>
<dbReference type="InParanoid" id="W3WZ81"/>
<dbReference type="EMBL" id="KI912115">
    <property type="protein sequence ID" value="ETS78432.1"/>
    <property type="molecule type" value="Genomic_DNA"/>
</dbReference>
<comment type="catalytic activity">
    <reaction evidence="12">
        <text>L-threonyl-[protein] + ATP = O-phospho-L-threonyl-[protein] + ADP + H(+)</text>
        <dbReference type="Rhea" id="RHEA:46608"/>
        <dbReference type="Rhea" id="RHEA-COMP:11060"/>
        <dbReference type="Rhea" id="RHEA-COMP:11605"/>
        <dbReference type="ChEBI" id="CHEBI:15378"/>
        <dbReference type="ChEBI" id="CHEBI:30013"/>
        <dbReference type="ChEBI" id="CHEBI:30616"/>
        <dbReference type="ChEBI" id="CHEBI:61977"/>
        <dbReference type="ChEBI" id="CHEBI:456216"/>
        <dbReference type="EC" id="2.7.11.1"/>
    </reaction>
</comment>
<dbReference type="KEGG" id="pfy:PFICI_10494"/>
<evidence type="ECO:0000256" key="14">
    <source>
        <dbReference type="SAM" id="MobiDB-lite"/>
    </source>
</evidence>
<accession>W3WZ81</accession>
<dbReference type="Gene3D" id="1.10.510.10">
    <property type="entry name" value="Transferase(Phosphotransferase) domain 1"/>
    <property type="match status" value="1"/>
</dbReference>
<protein>
    <recommendedName>
        <fullName evidence="2">non-specific serine/threonine protein kinase</fullName>
        <ecNumber evidence="2">2.7.11.1</ecNumber>
    </recommendedName>
    <alternativeName>
        <fullName evidence="11">Autophagy-related protein 1</fullName>
    </alternativeName>
</protein>
<evidence type="ECO:0000256" key="13">
    <source>
        <dbReference type="ARBA" id="ARBA00048679"/>
    </source>
</evidence>
<dbReference type="InterPro" id="IPR008271">
    <property type="entry name" value="Ser/Thr_kinase_AS"/>
</dbReference>
<dbReference type="InterPro" id="IPR045269">
    <property type="entry name" value="Atg1-like"/>
</dbReference>
<dbReference type="GO" id="GO:0004674">
    <property type="term" value="F:protein serine/threonine kinase activity"/>
    <property type="evidence" value="ECO:0007669"/>
    <property type="project" value="UniProtKB-KW"/>
</dbReference>
<evidence type="ECO:0000256" key="3">
    <source>
        <dbReference type="ARBA" id="ARBA00022448"/>
    </source>
</evidence>
<dbReference type="SUPFAM" id="SSF82171">
    <property type="entry name" value="DPP6 N-terminal domain-like"/>
    <property type="match status" value="1"/>
</dbReference>
<dbReference type="GO" id="GO:0005829">
    <property type="term" value="C:cytosol"/>
    <property type="evidence" value="ECO:0007669"/>
    <property type="project" value="TreeGrafter"/>
</dbReference>
<dbReference type="PANTHER" id="PTHR24348:SF22">
    <property type="entry name" value="NON-SPECIFIC SERINE_THREONINE PROTEIN KINASE"/>
    <property type="match status" value="1"/>
</dbReference>
<dbReference type="SUPFAM" id="SSF56112">
    <property type="entry name" value="Protein kinase-like (PK-like)"/>
    <property type="match status" value="1"/>
</dbReference>
<keyword evidence="4" id="KW-0723">Serine/threonine-protein kinase</keyword>
<keyword evidence="3" id="KW-0813">Transport</keyword>
<keyword evidence="17" id="KW-1185">Reference proteome</keyword>
<evidence type="ECO:0000313" key="16">
    <source>
        <dbReference type="EMBL" id="ETS78432.1"/>
    </source>
</evidence>
<dbReference type="GO" id="GO:0005524">
    <property type="term" value="F:ATP binding"/>
    <property type="evidence" value="ECO:0007669"/>
    <property type="project" value="UniProtKB-KW"/>
</dbReference>
<dbReference type="GO" id="GO:0034045">
    <property type="term" value="C:phagophore assembly site membrane"/>
    <property type="evidence" value="ECO:0007669"/>
    <property type="project" value="UniProtKB-SubCell"/>
</dbReference>
<dbReference type="SMART" id="SM00220">
    <property type="entry name" value="S_TKc"/>
    <property type="match status" value="1"/>
</dbReference>
<proteinExistence type="predicted"/>
<evidence type="ECO:0000256" key="9">
    <source>
        <dbReference type="ARBA" id="ARBA00022927"/>
    </source>
</evidence>
<dbReference type="HOGENOM" id="CLU_314991_0_0_1"/>
<evidence type="ECO:0000256" key="8">
    <source>
        <dbReference type="ARBA" id="ARBA00022840"/>
    </source>
</evidence>
<evidence type="ECO:0000313" key="17">
    <source>
        <dbReference type="Proteomes" id="UP000030651"/>
    </source>
</evidence>